<dbReference type="GO" id="GO:0006094">
    <property type="term" value="P:gluconeogenesis"/>
    <property type="evidence" value="ECO:0007669"/>
    <property type="project" value="TreeGrafter"/>
</dbReference>
<evidence type="ECO:0000256" key="2">
    <source>
        <dbReference type="ARBA" id="ARBA00022723"/>
    </source>
</evidence>
<dbReference type="GO" id="GO:0005829">
    <property type="term" value="C:cytosol"/>
    <property type="evidence" value="ECO:0007669"/>
    <property type="project" value="TreeGrafter"/>
</dbReference>
<dbReference type="Gene3D" id="3.30.540.10">
    <property type="entry name" value="Fructose-1,6-Bisphosphatase, subunit A, domain 1"/>
    <property type="match status" value="1"/>
</dbReference>
<dbReference type="GO" id="GO:0006002">
    <property type="term" value="P:fructose 6-phosphate metabolic process"/>
    <property type="evidence" value="ECO:0007669"/>
    <property type="project" value="TreeGrafter"/>
</dbReference>
<dbReference type="InterPro" id="IPR000146">
    <property type="entry name" value="FBPase_class-1"/>
</dbReference>
<dbReference type="Gene3D" id="3.40.190.80">
    <property type="match status" value="1"/>
</dbReference>
<feature type="domain" description="Fructose-1-6-bisphosphatase class I N-terminal" evidence="8">
    <location>
        <begin position="78"/>
        <end position="158"/>
    </location>
</feature>
<dbReference type="SUPFAM" id="SSF56655">
    <property type="entry name" value="Carbohydrate phosphatase"/>
    <property type="match status" value="1"/>
</dbReference>
<evidence type="ECO:0000256" key="4">
    <source>
        <dbReference type="ARBA" id="ARBA00022842"/>
    </source>
</evidence>
<dbReference type="Pfam" id="PF00316">
    <property type="entry name" value="FBPase"/>
    <property type="match status" value="1"/>
</dbReference>
<dbReference type="PANTHER" id="PTHR11556:SF35">
    <property type="entry name" value="SEDOHEPTULOSE-1,7-BISPHOSPHATASE, CHLOROPLASTIC"/>
    <property type="match status" value="1"/>
</dbReference>
<comment type="similarity">
    <text evidence="1">Belongs to the FBPase class 1 family.</text>
</comment>
<organism evidence="10 11">
    <name type="scientific">Methylobacterium tarhaniae</name>
    <dbReference type="NCBI Taxonomy" id="1187852"/>
    <lineage>
        <taxon>Bacteria</taxon>
        <taxon>Pseudomonadati</taxon>
        <taxon>Pseudomonadota</taxon>
        <taxon>Alphaproteobacteria</taxon>
        <taxon>Hyphomicrobiales</taxon>
        <taxon>Methylobacteriaceae</taxon>
        <taxon>Methylobacterium</taxon>
    </lineage>
</organism>
<name>A0A0J6SX91_9HYPH</name>
<evidence type="ECO:0000256" key="6">
    <source>
        <dbReference type="ARBA" id="ARBA00024331"/>
    </source>
</evidence>
<feature type="domain" description="Fructose-1-6-bisphosphatase class 1 C-terminal" evidence="9">
    <location>
        <begin position="193"/>
        <end position="277"/>
    </location>
</feature>
<evidence type="ECO:0000313" key="11">
    <source>
        <dbReference type="Proteomes" id="UP000036449"/>
    </source>
</evidence>
<keyword evidence="3" id="KW-0378">Hydrolase</keyword>
<keyword evidence="2" id="KW-0479">Metal-binding</keyword>
<gene>
    <name evidence="10" type="ORF">VQ03_17450</name>
</gene>
<evidence type="ECO:0000259" key="9">
    <source>
        <dbReference type="Pfam" id="PF18913"/>
    </source>
</evidence>
<dbReference type="RefSeq" id="WP_048452159.1">
    <property type="nucleotide sequence ID" value="NZ_LABZ01000123.1"/>
</dbReference>
<comment type="pathway">
    <text evidence="6">Carbohydrate biosynthesis.</text>
</comment>
<dbReference type="InterPro" id="IPR033391">
    <property type="entry name" value="FBPase_N"/>
</dbReference>
<dbReference type="PATRIC" id="fig|1187852.3.peg.771"/>
<comment type="caution">
    <text evidence="10">The sequence shown here is derived from an EMBL/GenBank/DDBJ whole genome shotgun (WGS) entry which is preliminary data.</text>
</comment>
<evidence type="ECO:0000256" key="7">
    <source>
        <dbReference type="SAM" id="MobiDB-lite"/>
    </source>
</evidence>
<sequence>MLLSARTEATLPRREPAVGPVVAAIAAAAAATAGALADAVPGHPEGVARRLFAEALGGADVAAIAWPDREEPEPRRRGAALVLALTPLEGADDLDGGMPAGTIFSLRPAGTDPADAFRASGRTQVAAGFVTYGPRTLLTLTDGTATTTRILDPRSGAFRPPVSLCIRETSPRGGPDATRRGETAPTDWTSSLASLSAGAQRVLTHGGLHLRPADIGHDRDAGGVRLVHAAAPVALAIEAAGGTATDGRGRAILDLATDDLHRRTPLAVGSPREVASLLRRLDAARDAGGSPLFAPRGLLRA</sequence>
<dbReference type="EMBL" id="LABZ01000123">
    <property type="protein sequence ID" value="KMO38354.1"/>
    <property type="molecule type" value="Genomic_DNA"/>
</dbReference>
<proteinExistence type="inferred from homology"/>
<dbReference type="InterPro" id="IPR023079">
    <property type="entry name" value="SBPase"/>
</dbReference>
<evidence type="ECO:0000256" key="3">
    <source>
        <dbReference type="ARBA" id="ARBA00022801"/>
    </source>
</evidence>
<protein>
    <recommendedName>
        <fullName evidence="12">Fructose-bisphosphatase</fullName>
    </recommendedName>
</protein>
<dbReference type="GO" id="GO:0030388">
    <property type="term" value="P:fructose 1,6-bisphosphate metabolic process"/>
    <property type="evidence" value="ECO:0007669"/>
    <property type="project" value="TreeGrafter"/>
</dbReference>
<feature type="region of interest" description="Disordered" evidence="7">
    <location>
        <begin position="167"/>
        <end position="186"/>
    </location>
</feature>
<evidence type="ECO:0000259" key="8">
    <source>
        <dbReference type="Pfam" id="PF00316"/>
    </source>
</evidence>
<reference evidence="10 11" key="1">
    <citation type="submission" date="2015-03" db="EMBL/GenBank/DDBJ databases">
        <title>Genome sequencing of Methylobacterium tarhaniae DSM 25844.</title>
        <authorList>
            <person name="Chaudhry V."/>
            <person name="Patil P.B."/>
        </authorList>
    </citation>
    <scope>NUCLEOTIDE SEQUENCE [LARGE SCALE GENOMIC DNA]</scope>
    <source>
        <strain evidence="10 11">DSM 25844</strain>
    </source>
</reference>
<evidence type="ECO:0008006" key="12">
    <source>
        <dbReference type="Google" id="ProtNLM"/>
    </source>
</evidence>
<dbReference type="InterPro" id="IPR044015">
    <property type="entry name" value="FBPase_C_dom"/>
</dbReference>
<evidence type="ECO:0000256" key="1">
    <source>
        <dbReference type="ARBA" id="ARBA00010941"/>
    </source>
</evidence>
<evidence type="ECO:0000313" key="10">
    <source>
        <dbReference type="EMBL" id="KMO38354.1"/>
    </source>
</evidence>
<keyword evidence="5" id="KW-0119">Carbohydrate metabolism</keyword>
<keyword evidence="4" id="KW-0460">Magnesium</keyword>
<dbReference type="PANTHER" id="PTHR11556">
    <property type="entry name" value="FRUCTOSE-1,6-BISPHOSPHATASE-RELATED"/>
    <property type="match status" value="1"/>
</dbReference>
<keyword evidence="11" id="KW-1185">Reference proteome</keyword>
<dbReference type="GO" id="GO:0005986">
    <property type="term" value="P:sucrose biosynthetic process"/>
    <property type="evidence" value="ECO:0007669"/>
    <property type="project" value="TreeGrafter"/>
</dbReference>
<dbReference type="PRINTS" id="PR01958">
    <property type="entry name" value="S17BPHPHTASE"/>
</dbReference>
<dbReference type="GO" id="GO:0006000">
    <property type="term" value="P:fructose metabolic process"/>
    <property type="evidence" value="ECO:0007669"/>
    <property type="project" value="TreeGrafter"/>
</dbReference>
<evidence type="ECO:0000256" key="5">
    <source>
        <dbReference type="ARBA" id="ARBA00023277"/>
    </source>
</evidence>
<dbReference type="GO" id="GO:0046872">
    <property type="term" value="F:metal ion binding"/>
    <property type="evidence" value="ECO:0007669"/>
    <property type="project" value="UniProtKB-KW"/>
</dbReference>
<dbReference type="Pfam" id="PF18913">
    <property type="entry name" value="FBPase_C"/>
    <property type="match status" value="1"/>
</dbReference>
<accession>A0A0J6SX91</accession>
<dbReference type="Proteomes" id="UP000036449">
    <property type="component" value="Unassembled WGS sequence"/>
</dbReference>
<dbReference type="GO" id="GO:0042132">
    <property type="term" value="F:fructose 1,6-bisphosphate 1-phosphatase activity"/>
    <property type="evidence" value="ECO:0007669"/>
    <property type="project" value="TreeGrafter"/>
</dbReference>
<dbReference type="AlphaFoldDB" id="A0A0J6SX91"/>